<dbReference type="EMBL" id="CP001769">
    <property type="protein sequence ID" value="ADB37203.1"/>
    <property type="molecule type" value="Genomic_DNA"/>
</dbReference>
<sequence>MSQRSLLCLIHGHGVDASIWGSVYADLALDHQVLTPDFSRLTHLTTIEAYADALYDQLALADGQKVILAGHSMGGYIALAFAEKHPDRVQGLVLYHSTAVADDEAKRQARQQVIQELRTSGTQPFIHKQMPKMVAPSYAPERIEALEDRFRNLPAEALIAGIKAIANRPDRTAVIRDARFPVLLILGRDDQLIPYEKTAQLADLSSRIKLVTIEQAGHLSMVEQPAQSTAVLRDFGGQF</sequence>
<feature type="domain" description="AB hydrolase-1" evidence="1">
    <location>
        <begin position="9"/>
        <end position="227"/>
    </location>
</feature>
<dbReference type="InterPro" id="IPR029058">
    <property type="entry name" value="AB_hydrolase_fold"/>
</dbReference>
<accession>D2QKW4</accession>
<dbReference type="Pfam" id="PF12697">
    <property type="entry name" value="Abhydrolase_6"/>
    <property type="match status" value="1"/>
</dbReference>
<dbReference type="PRINTS" id="PR00111">
    <property type="entry name" value="ABHYDROLASE"/>
</dbReference>
<gene>
    <name evidence="2" type="ordered locus">Slin_1152</name>
</gene>
<name>D2QKW4_SPILD</name>
<dbReference type="RefSeq" id="WP_012925754.1">
    <property type="nucleotide sequence ID" value="NC_013730.1"/>
</dbReference>
<organism evidence="2 3">
    <name type="scientific">Spirosoma linguale (strain ATCC 33905 / DSM 74 / LMG 10896 / Claus 1)</name>
    <dbReference type="NCBI Taxonomy" id="504472"/>
    <lineage>
        <taxon>Bacteria</taxon>
        <taxon>Pseudomonadati</taxon>
        <taxon>Bacteroidota</taxon>
        <taxon>Cytophagia</taxon>
        <taxon>Cytophagales</taxon>
        <taxon>Cytophagaceae</taxon>
        <taxon>Spirosoma</taxon>
    </lineage>
</organism>
<reference evidence="2 3" key="1">
    <citation type="journal article" date="2010" name="Stand. Genomic Sci.">
        <title>Complete genome sequence of Spirosoma linguale type strain (1).</title>
        <authorList>
            <person name="Lail K."/>
            <person name="Sikorski J."/>
            <person name="Saunders E."/>
            <person name="Lapidus A."/>
            <person name="Glavina Del Rio T."/>
            <person name="Copeland A."/>
            <person name="Tice H."/>
            <person name="Cheng J.-F."/>
            <person name="Lucas S."/>
            <person name="Nolan M."/>
            <person name="Bruce D."/>
            <person name="Goodwin L."/>
            <person name="Pitluck S."/>
            <person name="Ivanova N."/>
            <person name="Mavromatis K."/>
            <person name="Ovchinnikova G."/>
            <person name="Pati A."/>
            <person name="Chen A."/>
            <person name="Palaniappan K."/>
            <person name="Land M."/>
            <person name="Hauser L."/>
            <person name="Chang Y.-J."/>
            <person name="Jeffries C.D."/>
            <person name="Chain P."/>
            <person name="Brettin T."/>
            <person name="Detter J.C."/>
            <person name="Schuetze A."/>
            <person name="Rohde M."/>
            <person name="Tindall B.J."/>
            <person name="Goeker M."/>
            <person name="Bristow J."/>
            <person name="Eisen J.A."/>
            <person name="Markowitz V."/>
            <person name="Hugenholtz P."/>
            <person name="Kyrpides N.C."/>
            <person name="Klenk H.-P."/>
            <person name="Chen F."/>
        </authorList>
    </citation>
    <scope>NUCLEOTIDE SEQUENCE [LARGE SCALE GENOMIC DNA]</scope>
    <source>
        <strain evidence="3">ATCC 33905 / DSM 74 / LMG 10896 / Claus 1</strain>
    </source>
</reference>
<dbReference type="InterPro" id="IPR050266">
    <property type="entry name" value="AB_hydrolase_sf"/>
</dbReference>
<dbReference type="GO" id="GO:0016787">
    <property type="term" value="F:hydrolase activity"/>
    <property type="evidence" value="ECO:0007669"/>
    <property type="project" value="UniProtKB-KW"/>
</dbReference>
<dbReference type="InterPro" id="IPR000073">
    <property type="entry name" value="AB_hydrolase_1"/>
</dbReference>
<evidence type="ECO:0000313" key="3">
    <source>
        <dbReference type="Proteomes" id="UP000002028"/>
    </source>
</evidence>
<dbReference type="eggNOG" id="COG2267">
    <property type="taxonomic scope" value="Bacteria"/>
</dbReference>
<proteinExistence type="predicted"/>
<dbReference type="SUPFAM" id="SSF53474">
    <property type="entry name" value="alpha/beta-Hydrolases"/>
    <property type="match status" value="1"/>
</dbReference>
<keyword evidence="3" id="KW-1185">Reference proteome</keyword>
<evidence type="ECO:0000313" key="2">
    <source>
        <dbReference type="EMBL" id="ADB37203.1"/>
    </source>
</evidence>
<dbReference type="HOGENOM" id="CLU_020336_50_4_10"/>
<protein>
    <submittedName>
        <fullName evidence="2">Alpha/beta hydrolase fold protein</fullName>
    </submittedName>
</protein>
<dbReference type="STRING" id="504472.Slin_1152"/>
<dbReference type="Gene3D" id="3.40.50.1820">
    <property type="entry name" value="alpha/beta hydrolase"/>
    <property type="match status" value="1"/>
</dbReference>
<evidence type="ECO:0000259" key="1">
    <source>
        <dbReference type="Pfam" id="PF12697"/>
    </source>
</evidence>
<dbReference type="Proteomes" id="UP000002028">
    <property type="component" value="Chromosome"/>
</dbReference>
<dbReference type="KEGG" id="sli:Slin_1152"/>
<dbReference type="AlphaFoldDB" id="D2QKW4"/>
<keyword evidence="2" id="KW-0378">Hydrolase</keyword>
<dbReference type="PANTHER" id="PTHR43798">
    <property type="entry name" value="MONOACYLGLYCEROL LIPASE"/>
    <property type="match status" value="1"/>
</dbReference>